<feature type="compositionally biased region" description="Basic and acidic residues" evidence="1">
    <location>
        <begin position="12"/>
        <end position="22"/>
    </location>
</feature>
<sequence length="107" mass="10979">MSHTANTPHTEPTTRRDARRGAVEDIVVTEDGRVLNDPTHLELPGHGSTPGAWAMVALVLVGFVAGCVGLLADWSVVVWIGVALMAVGVVVGLVAGKAGAGRGQHGH</sequence>
<evidence type="ECO:0000313" key="4">
    <source>
        <dbReference type="Proteomes" id="UP001205867"/>
    </source>
</evidence>
<name>A0AAP3AET9_MICLU</name>
<reference evidence="3" key="1">
    <citation type="submission" date="2023-06" db="EMBL/GenBank/DDBJ databases">
        <title>lsaBGC provides a comprehensive framework for evolutionary analysis of biosynthetic gene clusters within focal taxa.</title>
        <authorList>
            <person name="Salamzade R."/>
            <person name="Sandstrom S."/>
            <person name="Kalan L.R."/>
        </authorList>
    </citation>
    <scope>NUCLEOTIDE SEQUENCE</scope>
    <source>
        <strain evidence="3">P3-SID899</strain>
    </source>
</reference>
<feature type="transmembrane region" description="Helical" evidence="2">
    <location>
        <begin position="77"/>
        <end position="95"/>
    </location>
</feature>
<dbReference type="AlphaFoldDB" id="A0AAP3AET9"/>
<comment type="caution">
    <text evidence="3">The sequence shown here is derived from an EMBL/GenBank/DDBJ whole genome shotgun (WGS) entry which is preliminary data.</text>
</comment>
<dbReference type="InterPro" id="IPR046550">
    <property type="entry name" value="DUF6704"/>
</dbReference>
<evidence type="ECO:0000256" key="1">
    <source>
        <dbReference type="SAM" id="MobiDB-lite"/>
    </source>
</evidence>
<gene>
    <name evidence="3" type="ORF">M3A82_000425</name>
</gene>
<dbReference type="EMBL" id="JALXKZ020000001">
    <property type="protein sequence ID" value="MCV7627814.1"/>
    <property type="molecule type" value="Genomic_DNA"/>
</dbReference>
<protein>
    <submittedName>
        <fullName evidence="3">Uncharacterized protein</fullName>
    </submittedName>
</protein>
<feature type="region of interest" description="Disordered" evidence="1">
    <location>
        <begin position="1"/>
        <end position="22"/>
    </location>
</feature>
<keyword evidence="2" id="KW-0812">Transmembrane</keyword>
<proteinExistence type="predicted"/>
<keyword evidence="2" id="KW-1133">Transmembrane helix</keyword>
<evidence type="ECO:0000313" key="3">
    <source>
        <dbReference type="EMBL" id="MCV7627814.1"/>
    </source>
</evidence>
<evidence type="ECO:0000256" key="2">
    <source>
        <dbReference type="SAM" id="Phobius"/>
    </source>
</evidence>
<accession>A0AAP3AET9</accession>
<dbReference type="NCBIfam" id="NF041681">
    <property type="entry name" value="HGxxPAAW"/>
    <property type="match status" value="1"/>
</dbReference>
<dbReference type="Pfam" id="PF20447">
    <property type="entry name" value="DUF6704"/>
    <property type="match status" value="1"/>
</dbReference>
<organism evidence="3 4">
    <name type="scientific">Micrococcus luteus</name>
    <name type="common">Micrococcus lysodeikticus</name>
    <dbReference type="NCBI Taxonomy" id="1270"/>
    <lineage>
        <taxon>Bacteria</taxon>
        <taxon>Bacillati</taxon>
        <taxon>Actinomycetota</taxon>
        <taxon>Actinomycetes</taxon>
        <taxon>Micrococcales</taxon>
        <taxon>Micrococcaceae</taxon>
        <taxon>Micrococcus</taxon>
    </lineage>
</organism>
<keyword evidence="2" id="KW-0472">Membrane</keyword>
<feature type="compositionally biased region" description="Polar residues" evidence="1">
    <location>
        <begin position="1"/>
        <end position="11"/>
    </location>
</feature>
<dbReference type="Proteomes" id="UP001205867">
    <property type="component" value="Unassembled WGS sequence"/>
</dbReference>
<feature type="transmembrane region" description="Helical" evidence="2">
    <location>
        <begin position="52"/>
        <end position="71"/>
    </location>
</feature>